<evidence type="ECO:0000256" key="1">
    <source>
        <dbReference type="ARBA" id="ARBA00004743"/>
    </source>
</evidence>
<proteinExistence type="predicted"/>
<evidence type="ECO:0000313" key="6">
    <source>
        <dbReference type="EMBL" id="GAI33389.1"/>
    </source>
</evidence>
<feature type="non-terminal residue" evidence="6">
    <location>
        <position position="230"/>
    </location>
</feature>
<comment type="caution">
    <text evidence="6">The sequence shown here is derived from an EMBL/GenBank/DDBJ whole genome shotgun (WGS) entry which is preliminary data.</text>
</comment>
<evidence type="ECO:0000259" key="5">
    <source>
        <dbReference type="PROSITE" id="PS50991"/>
    </source>
</evidence>
<dbReference type="Gene3D" id="3.20.20.70">
    <property type="entry name" value="Aldolase class I"/>
    <property type="match status" value="1"/>
</dbReference>
<feature type="domain" description="Pyruvate carboxyltransferase" evidence="5">
    <location>
        <begin position="4"/>
        <end position="230"/>
    </location>
</feature>
<dbReference type="PROSITE" id="PS00815">
    <property type="entry name" value="AIPM_HOMOCIT_SYNTH_1"/>
    <property type="match status" value="1"/>
</dbReference>
<reference evidence="6" key="1">
    <citation type="journal article" date="2014" name="Front. Microbiol.">
        <title>High frequency of phylogenetically diverse reductive dehalogenase-homologous genes in deep subseafloor sedimentary metagenomes.</title>
        <authorList>
            <person name="Kawai M."/>
            <person name="Futagami T."/>
            <person name="Toyoda A."/>
            <person name="Takaki Y."/>
            <person name="Nishi S."/>
            <person name="Hori S."/>
            <person name="Arai W."/>
            <person name="Tsubouchi T."/>
            <person name="Morono Y."/>
            <person name="Uchiyama I."/>
            <person name="Ito T."/>
            <person name="Fujiyama A."/>
            <person name="Inagaki F."/>
            <person name="Takami H."/>
        </authorList>
    </citation>
    <scope>NUCLEOTIDE SEQUENCE</scope>
    <source>
        <strain evidence="6">Expedition CK06-06</strain>
    </source>
</reference>
<accession>X1PR51</accession>
<dbReference type="PANTHER" id="PTHR43538">
    <property type="entry name" value="ALPHA-IPM SYNTHASE/HOMOCITRATE SYNTHASE"/>
    <property type="match status" value="1"/>
</dbReference>
<evidence type="ECO:0000256" key="2">
    <source>
        <dbReference type="ARBA" id="ARBA00022325"/>
    </source>
</evidence>
<dbReference type="GO" id="GO:0046912">
    <property type="term" value="F:acyltransferase activity, acyl groups converted into alkyl on transfer"/>
    <property type="evidence" value="ECO:0007669"/>
    <property type="project" value="InterPro"/>
</dbReference>
<evidence type="ECO:0000256" key="3">
    <source>
        <dbReference type="ARBA" id="ARBA00022679"/>
    </source>
</evidence>
<evidence type="ECO:0000256" key="4">
    <source>
        <dbReference type="ARBA" id="ARBA00034330"/>
    </source>
</evidence>
<dbReference type="PROSITE" id="PS50991">
    <property type="entry name" value="PYR_CT"/>
    <property type="match status" value="1"/>
</dbReference>
<comment type="pathway">
    <text evidence="1">Amino-acid biosynthesis; L-isoleucine biosynthesis; 2-oxobutanoate from pyruvate: step 1/3.</text>
</comment>
<sequence length="230" mass="24433">MKKVQLYDTTLRDGAQREGISFSVVDKLNIAQKLDELGVHFIEGGWPGSNPKDNEFFDRAKSLALAHSVLVAFGSTRRPKTRAETDANLLALANAGLKVATIVGKSSDLQVTQVLETTLEENLNMIADSTGYLKAKGLTVFFDAEHFFDGFKTNPDYSLRTLEVAAEAGADCLVLCDTNGGTLPDEITATVEAAKKVTSVPLGIHAHNDAESAVANTLAAVSAGATHVQA</sequence>
<dbReference type="AlphaFoldDB" id="X1PR51"/>
<dbReference type="EMBL" id="BARV01028357">
    <property type="protein sequence ID" value="GAI33389.1"/>
    <property type="molecule type" value="Genomic_DNA"/>
</dbReference>
<dbReference type="InterPro" id="IPR005675">
    <property type="entry name" value="Citramal_synthase"/>
</dbReference>
<dbReference type="InterPro" id="IPR000891">
    <property type="entry name" value="PYR_CT"/>
</dbReference>
<dbReference type="UniPathway" id="UPA00047">
    <property type="reaction ID" value="UER00066"/>
</dbReference>
<protein>
    <recommendedName>
        <fullName evidence="2">(R)-citramalate synthase</fullName>
        <ecNumber evidence="4">2.3.3.21</ecNumber>
    </recommendedName>
</protein>
<dbReference type="InterPro" id="IPR013785">
    <property type="entry name" value="Aldolase_TIM"/>
</dbReference>
<dbReference type="GO" id="GO:0043714">
    <property type="term" value="F:(R)-citramalate synthase activity"/>
    <property type="evidence" value="ECO:0007669"/>
    <property type="project" value="UniProtKB-EC"/>
</dbReference>
<dbReference type="Pfam" id="PF00682">
    <property type="entry name" value="HMGL-like"/>
    <property type="match status" value="1"/>
</dbReference>
<gene>
    <name evidence="6" type="ORF">S06H3_45425</name>
</gene>
<organism evidence="6">
    <name type="scientific">marine sediment metagenome</name>
    <dbReference type="NCBI Taxonomy" id="412755"/>
    <lineage>
        <taxon>unclassified sequences</taxon>
        <taxon>metagenomes</taxon>
        <taxon>ecological metagenomes</taxon>
    </lineage>
</organism>
<dbReference type="CDD" id="cd07941">
    <property type="entry name" value="DRE_TIM_LeuA3"/>
    <property type="match status" value="1"/>
</dbReference>
<name>X1PR51_9ZZZZ</name>
<dbReference type="InterPro" id="IPR002034">
    <property type="entry name" value="AIPM/Hcit_synth_CS"/>
</dbReference>
<dbReference type="SUPFAM" id="SSF51569">
    <property type="entry name" value="Aldolase"/>
    <property type="match status" value="1"/>
</dbReference>
<dbReference type="PANTHER" id="PTHR43538:SF1">
    <property type="entry name" value="(R)-CITRAMALATE SYNTHASE"/>
    <property type="match status" value="1"/>
</dbReference>
<dbReference type="EC" id="2.3.3.21" evidence="4"/>
<dbReference type="GO" id="GO:0009097">
    <property type="term" value="P:isoleucine biosynthetic process"/>
    <property type="evidence" value="ECO:0007669"/>
    <property type="project" value="UniProtKB-UniPathway"/>
</dbReference>
<keyword evidence="3" id="KW-0808">Transferase</keyword>